<evidence type="ECO:0000313" key="1">
    <source>
        <dbReference type="EMBL" id="GER55100.1"/>
    </source>
</evidence>
<name>A0A5A7RCP7_STRAF</name>
<feature type="non-terminal residue" evidence="1">
    <location>
        <position position="215"/>
    </location>
</feature>
<protein>
    <submittedName>
        <fullName evidence="1">ATP-binding protein</fullName>
    </submittedName>
</protein>
<reference evidence="2" key="1">
    <citation type="journal article" date="2019" name="Curr. Biol.">
        <title>Genome Sequence of Striga asiatica Provides Insight into the Evolution of Plant Parasitism.</title>
        <authorList>
            <person name="Yoshida S."/>
            <person name="Kim S."/>
            <person name="Wafula E.K."/>
            <person name="Tanskanen J."/>
            <person name="Kim Y.M."/>
            <person name="Honaas L."/>
            <person name="Yang Z."/>
            <person name="Spallek T."/>
            <person name="Conn C.E."/>
            <person name="Ichihashi Y."/>
            <person name="Cheong K."/>
            <person name="Cui S."/>
            <person name="Der J.P."/>
            <person name="Gundlach H."/>
            <person name="Jiao Y."/>
            <person name="Hori C."/>
            <person name="Ishida J.K."/>
            <person name="Kasahara H."/>
            <person name="Kiba T."/>
            <person name="Kim M.S."/>
            <person name="Koo N."/>
            <person name="Laohavisit A."/>
            <person name="Lee Y.H."/>
            <person name="Lumba S."/>
            <person name="McCourt P."/>
            <person name="Mortimer J.C."/>
            <person name="Mutuku J.M."/>
            <person name="Nomura T."/>
            <person name="Sasaki-Sekimoto Y."/>
            <person name="Seto Y."/>
            <person name="Wang Y."/>
            <person name="Wakatake T."/>
            <person name="Sakakibara H."/>
            <person name="Demura T."/>
            <person name="Yamaguchi S."/>
            <person name="Yoneyama K."/>
            <person name="Manabe R.I."/>
            <person name="Nelson D.C."/>
            <person name="Schulman A.H."/>
            <person name="Timko M.P."/>
            <person name="dePamphilis C.W."/>
            <person name="Choi D."/>
            <person name="Shirasu K."/>
        </authorList>
    </citation>
    <scope>NUCLEOTIDE SEQUENCE [LARGE SCALE GENOMIC DNA]</scope>
    <source>
        <strain evidence="2">cv. UVA1</strain>
    </source>
</reference>
<organism evidence="1 2">
    <name type="scientific">Striga asiatica</name>
    <name type="common">Asiatic witchweed</name>
    <name type="synonym">Buchnera asiatica</name>
    <dbReference type="NCBI Taxonomy" id="4170"/>
    <lineage>
        <taxon>Eukaryota</taxon>
        <taxon>Viridiplantae</taxon>
        <taxon>Streptophyta</taxon>
        <taxon>Embryophyta</taxon>
        <taxon>Tracheophyta</taxon>
        <taxon>Spermatophyta</taxon>
        <taxon>Magnoliopsida</taxon>
        <taxon>eudicotyledons</taxon>
        <taxon>Gunneridae</taxon>
        <taxon>Pentapetalae</taxon>
        <taxon>asterids</taxon>
        <taxon>lamiids</taxon>
        <taxon>Lamiales</taxon>
        <taxon>Orobanchaceae</taxon>
        <taxon>Buchnereae</taxon>
        <taxon>Striga</taxon>
    </lineage>
</organism>
<dbReference type="Proteomes" id="UP000325081">
    <property type="component" value="Unassembled WGS sequence"/>
</dbReference>
<keyword evidence="2" id="KW-1185">Reference proteome</keyword>
<dbReference type="EMBL" id="BKCP01011625">
    <property type="protein sequence ID" value="GER55100.1"/>
    <property type="molecule type" value="Genomic_DNA"/>
</dbReference>
<sequence>MKGILYPTYLTRVSSLSYPNLKYKYQPPGIYASLRDVEFHMYGYFKHFYNRGYGFFEYLSLIAHATLPLRYALGLPFVPGQQYQYPWHLLVVNGPQNLNLASSVKVYEALNSTFCLDEVRVRLDDQENVQRYCALGSPLDARFNGHQNLNLASSVKVYEALNGTFCLDEVRVRLDGQGNIQCTMGLLFYGDLFPHPANIQLPLEDLQHSHSTRFI</sequence>
<dbReference type="GO" id="GO:0005524">
    <property type="term" value="F:ATP binding"/>
    <property type="evidence" value="ECO:0007669"/>
    <property type="project" value="UniProtKB-KW"/>
</dbReference>
<accession>A0A5A7RCP7</accession>
<gene>
    <name evidence="1" type="ORF">STAS_32732</name>
</gene>
<comment type="caution">
    <text evidence="1">The sequence shown here is derived from an EMBL/GenBank/DDBJ whole genome shotgun (WGS) entry which is preliminary data.</text>
</comment>
<keyword evidence="1" id="KW-0547">Nucleotide-binding</keyword>
<evidence type="ECO:0000313" key="2">
    <source>
        <dbReference type="Proteomes" id="UP000325081"/>
    </source>
</evidence>
<keyword evidence="1" id="KW-0067">ATP-binding</keyword>
<proteinExistence type="predicted"/>
<dbReference type="AlphaFoldDB" id="A0A5A7RCP7"/>